<evidence type="ECO:0000256" key="1">
    <source>
        <dbReference type="SAM" id="SignalP"/>
    </source>
</evidence>
<dbReference type="EMBL" id="CP117167">
    <property type="protein sequence ID" value="WCT11942.1"/>
    <property type="molecule type" value="Genomic_DNA"/>
</dbReference>
<dbReference type="InterPro" id="IPR052022">
    <property type="entry name" value="26kDa_periplasmic_antigen"/>
</dbReference>
<evidence type="ECO:0000313" key="3">
    <source>
        <dbReference type="Proteomes" id="UP001216139"/>
    </source>
</evidence>
<evidence type="ECO:0000313" key="2">
    <source>
        <dbReference type="EMBL" id="WCT11942.1"/>
    </source>
</evidence>
<dbReference type="Pfam" id="PF04402">
    <property type="entry name" value="SIMPL"/>
    <property type="match status" value="1"/>
</dbReference>
<dbReference type="InterPro" id="IPR007497">
    <property type="entry name" value="SIMPL/DUF541"/>
</dbReference>
<protein>
    <submittedName>
        <fullName evidence="2">SIMPL domain-containing protein</fullName>
    </submittedName>
</protein>
<dbReference type="PANTHER" id="PTHR34387">
    <property type="entry name" value="SLR1258 PROTEIN"/>
    <property type="match status" value="1"/>
</dbReference>
<sequence>MKRLLLIAALTTFTFAAFAQTPDLRRKIEVSGTAEQEVTPDIIYVSISLKEYIDGKNKTTIDALERQLQKAVADAGVPKEDFTINNLSSYNYTVQKKKNPDFLASKQYRIKFHDLNAFNQIMASVDAKGVQSTNIDSYDYSKIESLKKDLKVKALLAAKEKATYLLTAIGDHLGSALDIQEVSNDVYPQPVYRTNVMMMKSNALAADTVQPDDIDVKKIKLSSQMNVTFEIVK</sequence>
<name>A0ABY7T6E3_9SPHI</name>
<feature type="signal peptide" evidence="1">
    <location>
        <begin position="1"/>
        <end position="19"/>
    </location>
</feature>
<proteinExistence type="predicted"/>
<dbReference type="PANTHER" id="PTHR34387:SF1">
    <property type="entry name" value="PERIPLASMIC IMMUNOGENIC PROTEIN"/>
    <property type="match status" value="1"/>
</dbReference>
<accession>A0ABY7T6E3</accession>
<reference evidence="2 3" key="1">
    <citation type="submission" date="2023-02" db="EMBL/GenBank/DDBJ databases">
        <title>Genome sequence of Mucilaginibacter jinjuensis strain KACC 16571.</title>
        <authorList>
            <person name="Kim S."/>
            <person name="Heo J."/>
            <person name="Kwon S.-W."/>
        </authorList>
    </citation>
    <scope>NUCLEOTIDE SEQUENCE [LARGE SCALE GENOMIC DNA]</scope>
    <source>
        <strain evidence="2 3">KACC 16571</strain>
    </source>
</reference>
<gene>
    <name evidence="2" type="ORF">PQO05_24730</name>
</gene>
<keyword evidence="3" id="KW-1185">Reference proteome</keyword>
<dbReference type="Proteomes" id="UP001216139">
    <property type="component" value="Chromosome"/>
</dbReference>
<dbReference type="RefSeq" id="WP_273630146.1">
    <property type="nucleotide sequence ID" value="NZ_CP117167.1"/>
</dbReference>
<organism evidence="2 3">
    <name type="scientific">Mucilaginibacter jinjuensis</name>
    <dbReference type="NCBI Taxonomy" id="1176721"/>
    <lineage>
        <taxon>Bacteria</taxon>
        <taxon>Pseudomonadati</taxon>
        <taxon>Bacteroidota</taxon>
        <taxon>Sphingobacteriia</taxon>
        <taxon>Sphingobacteriales</taxon>
        <taxon>Sphingobacteriaceae</taxon>
        <taxon>Mucilaginibacter</taxon>
    </lineage>
</organism>
<dbReference type="Gene3D" id="3.30.110.170">
    <property type="entry name" value="Protein of unknown function (DUF541), domain 1"/>
    <property type="match status" value="1"/>
</dbReference>
<dbReference type="Gene3D" id="3.30.70.2970">
    <property type="entry name" value="Protein of unknown function (DUF541), domain 2"/>
    <property type="match status" value="1"/>
</dbReference>
<keyword evidence="1" id="KW-0732">Signal</keyword>
<feature type="chain" id="PRO_5046722825" evidence="1">
    <location>
        <begin position="20"/>
        <end position="233"/>
    </location>
</feature>